<sequence>MSVRSTNSSGPGLANRSATQDKPAAAPATPAKPATPNVVDRALARLPNDVDSHFERSGESTRTFSKTGSTERDMFTPKLGDTGAAGLLGKALKNLPAITKEGNFEASASVFSAEGSISDPSGRASASGRVAVLEADVSGSGSVGIEGGALRARGEVKAEATLVEAEGRAQADLGILKAEAEGKGYVGVQAKANGELTIDPLNGVYKAQVGGEAFAGAKVGGRAAVSLGEFGGAGVKAEAWAGVGVSGRAEASLEKGRFKARFELGAALGIGFKIGFDVDINFGKIADAVKNVVSKPIEVIKDVGKSIGNFFKKLF</sequence>
<feature type="compositionally biased region" description="Polar residues" evidence="1">
    <location>
        <begin position="1"/>
        <end position="20"/>
    </location>
</feature>
<dbReference type="EMBL" id="JAQNDM010000002">
    <property type="protein sequence ID" value="MDC0710863.1"/>
    <property type="molecule type" value="Genomic_DNA"/>
</dbReference>
<feature type="region of interest" description="Disordered" evidence="1">
    <location>
        <begin position="1"/>
        <end position="78"/>
    </location>
</feature>
<organism evidence="2 3">
    <name type="scientific">Stigmatella ashevillensis</name>
    <dbReference type="NCBI Taxonomy" id="2995309"/>
    <lineage>
        <taxon>Bacteria</taxon>
        <taxon>Pseudomonadati</taxon>
        <taxon>Myxococcota</taxon>
        <taxon>Myxococcia</taxon>
        <taxon>Myxococcales</taxon>
        <taxon>Cystobacterineae</taxon>
        <taxon>Archangiaceae</taxon>
        <taxon>Stigmatella</taxon>
    </lineage>
</organism>
<proteinExistence type="predicted"/>
<evidence type="ECO:0000256" key="1">
    <source>
        <dbReference type="SAM" id="MobiDB-lite"/>
    </source>
</evidence>
<accession>A0ABT5DCN2</accession>
<name>A0ABT5DCN2_9BACT</name>
<evidence type="ECO:0000313" key="2">
    <source>
        <dbReference type="EMBL" id="MDC0710863.1"/>
    </source>
</evidence>
<keyword evidence="3" id="KW-1185">Reference proteome</keyword>
<comment type="caution">
    <text evidence="2">The sequence shown here is derived from an EMBL/GenBank/DDBJ whole genome shotgun (WGS) entry which is preliminary data.</text>
</comment>
<dbReference type="Proteomes" id="UP001221838">
    <property type="component" value="Unassembled WGS sequence"/>
</dbReference>
<gene>
    <name evidence="2" type="ORF">POL68_20480</name>
</gene>
<dbReference type="RefSeq" id="WP_272140696.1">
    <property type="nucleotide sequence ID" value="NZ_JAQNDM010000002.1"/>
</dbReference>
<feature type="compositionally biased region" description="Basic and acidic residues" evidence="1">
    <location>
        <begin position="48"/>
        <end position="59"/>
    </location>
</feature>
<protein>
    <submittedName>
        <fullName evidence="2">Uncharacterized protein</fullName>
    </submittedName>
</protein>
<evidence type="ECO:0000313" key="3">
    <source>
        <dbReference type="Proteomes" id="UP001221838"/>
    </source>
</evidence>
<feature type="compositionally biased region" description="Low complexity" evidence="1">
    <location>
        <begin position="22"/>
        <end position="36"/>
    </location>
</feature>
<reference evidence="2 3" key="1">
    <citation type="submission" date="2022-11" db="EMBL/GenBank/DDBJ databases">
        <title>Minimal conservation of predation-associated metabolite biosynthetic gene clusters underscores biosynthetic potential of Myxococcota including descriptions for ten novel species: Archangium lansinium sp. nov., Myxococcus landrumus sp. nov., Nannocystis bai.</title>
        <authorList>
            <person name="Ahearne A."/>
            <person name="Stevens C."/>
            <person name="Dowd S."/>
        </authorList>
    </citation>
    <scope>NUCLEOTIDE SEQUENCE [LARGE SCALE GENOMIC DNA]</scope>
    <source>
        <strain evidence="2 3">NCWAL01</strain>
    </source>
</reference>